<dbReference type="Gene3D" id="1.20.1630.10">
    <property type="entry name" value="Formate dehydrogenase/DMSO reductase domain"/>
    <property type="match status" value="1"/>
</dbReference>
<dbReference type="PANTHER" id="PTHR34856:SF2">
    <property type="entry name" value="PROTEIN NRFD"/>
    <property type="match status" value="1"/>
</dbReference>
<feature type="transmembrane region" description="Helical" evidence="7">
    <location>
        <begin position="113"/>
        <end position="136"/>
    </location>
</feature>
<protein>
    <submittedName>
        <fullName evidence="8">Fe-S-cluster-containing hydrogenase components 1</fullName>
    </submittedName>
</protein>
<evidence type="ECO:0000313" key="8">
    <source>
        <dbReference type="EMBL" id="CAA6805020.1"/>
    </source>
</evidence>
<accession>A0A6S6SQS6</accession>
<feature type="transmembrane region" description="Helical" evidence="7">
    <location>
        <begin position="45"/>
        <end position="62"/>
    </location>
</feature>
<feature type="transmembrane region" description="Helical" evidence="7">
    <location>
        <begin position="198"/>
        <end position="216"/>
    </location>
</feature>
<evidence type="ECO:0000256" key="2">
    <source>
        <dbReference type="ARBA" id="ARBA00008929"/>
    </source>
</evidence>
<evidence type="ECO:0000256" key="7">
    <source>
        <dbReference type="SAM" id="Phobius"/>
    </source>
</evidence>
<evidence type="ECO:0000256" key="6">
    <source>
        <dbReference type="ARBA" id="ARBA00023136"/>
    </source>
</evidence>
<comment type="subcellular location">
    <subcellularLocation>
        <location evidence="1">Cell membrane</location>
        <topology evidence="1">Multi-pass membrane protein</topology>
    </subcellularLocation>
</comment>
<keyword evidence="3" id="KW-1003">Cell membrane</keyword>
<evidence type="ECO:0000256" key="1">
    <source>
        <dbReference type="ARBA" id="ARBA00004651"/>
    </source>
</evidence>
<dbReference type="InterPro" id="IPR005614">
    <property type="entry name" value="NrfD-like"/>
</dbReference>
<evidence type="ECO:0000256" key="4">
    <source>
        <dbReference type="ARBA" id="ARBA00022692"/>
    </source>
</evidence>
<sequence length="328" mass="36698">MQTKHMNKREDTSMIENINATQAVVTFDVPIQGIVWGSIITVNMWAKSIGTGVVFLAAFLWFRHNKEDMPNLKWLMPLIAFIALNVFLFFTLIDLHQPYRMINIFLHPHWTSSITVGAWLASIFLGLITILLAIGIGTRFPGVPFKGCLLTKFGRNNAGLYEKLMPFIVFLAIPVTTYTAIIMAQSSARELWQAPTEVMQMMWAALMAGSSALIFFSGSWTKEARKDLALILAIATFFSLAMYLSEYFFSFKSAEAEAVLAFVQAGGDQNIKFWIGLTLGFIIPFFIAVGNMKSDNKTLLNLAALLALVGLFIVKDVWLKIPQMLPMS</sequence>
<dbReference type="PANTHER" id="PTHR34856">
    <property type="entry name" value="PROTEIN NRFD"/>
    <property type="match status" value="1"/>
</dbReference>
<organism evidence="8">
    <name type="scientific">uncultured Sulfurovum sp</name>
    <dbReference type="NCBI Taxonomy" id="269237"/>
    <lineage>
        <taxon>Bacteria</taxon>
        <taxon>Pseudomonadati</taxon>
        <taxon>Campylobacterota</taxon>
        <taxon>Epsilonproteobacteria</taxon>
        <taxon>Campylobacterales</taxon>
        <taxon>Sulfurovaceae</taxon>
        <taxon>Sulfurovum</taxon>
        <taxon>environmental samples</taxon>
    </lineage>
</organism>
<dbReference type="EMBL" id="CACVAS010000036">
    <property type="protein sequence ID" value="CAA6805020.1"/>
    <property type="molecule type" value="Genomic_DNA"/>
</dbReference>
<reference evidence="8" key="1">
    <citation type="submission" date="2020-01" db="EMBL/GenBank/DDBJ databases">
        <authorList>
            <person name="Meier V. D."/>
            <person name="Meier V D."/>
        </authorList>
    </citation>
    <scope>NUCLEOTIDE SEQUENCE</scope>
    <source>
        <strain evidence="8">HLG_WM_MAG_01</strain>
    </source>
</reference>
<dbReference type="Pfam" id="PF03916">
    <property type="entry name" value="NrfD"/>
    <property type="match status" value="1"/>
</dbReference>
<feature type="transmembrane region" description="Helical" evidence="7">
    <location>
        <begin position="228"/>
        <end position="251"/>
    </location>
</feature>
<keyword evidence="6 7" id="KW-0472">Membrane</keyword>
<name>A0A6S6SQS6_9BACT</name>
<keyword evidence="5 7" id="KW-1133">Transmembrane helix</keyword>
<evidence type="ECO:0000256" key="3">
    <source>
        <dbReference type="ARBA" id="ARBA00022475"/>
    </source>
</evidence>
<keyword evidence="4 7" id="KW-0812">Transmembrane</keyword>
<dbReference type="InterPro" id="IPR052049">
    <property type="entry name" value="Electron_transfer_protein"/>
</dbReference>
<evidence type="ECO:0000256" key="5">
    <source>
        <dbReference type="ARBA" id="ARBA00022989"/>
    </source>
</evidence>
<feature type="transmembrane region" description="Helical" evidence="7">
    <location>
        <begin position="299"/>
        <end position="318"/>
    </location>
</feature>
<feature type="transmembrane region" description="Helical" evidence="7">
    <location>
        <begin position="74"/>
        <end position="93"/>
    </location>
</feature>
<comment type="similarity">
    <text evidence="2">Belongs to the NrfD family.</text>
</comment>
<feature type="transmembrane region" description="Helical" evidence="7">
    <location>
        <begin position="271"/>
        <end position="292"/>
    </location>
</feature>
<dbReference type="AlphaFoldDB" id="A0A6S6SQS6"/>
<gene>
    <name evidence="8" type="ORF">HELGO_WM2947</name>
</gene>
<feature type="transmembrane region" description="Helical" evidence="7">
    <location>
        <begin position="164"/>
        <end position="186"/>
    </location>
</feature>
<dbReference type="GO" id="GO:0005886">
    <property type="term" value="C:plasma membrane"/>
    <property type="evidence" value="ECO:0007669"/>
    <property type="project" value="UniProtKB-SubCell"/>
</dbReference>
<proteinExistence type="inferred from homology"/>